<feature type="domain" description="Cyclic nucleotide-binding" evidence="4">
    <location>
        <begin position="23"/>
        <end position="125"/>
    </location>
</feature>
<dbReference type="OrthoDB" id="8254501at2"/>
<protein>
    <submittedName>
        <fullName evidence="6">Cyclic nucleotide-binding domain protein</fullName>
    </submittedName>
</protein>
<dbReference type="eggNOG" id="COG0664">
    <property type="taxonomic scope" value="Bacteria"/>
</dbReference>
<proteinExistence type="predicted"/>
<evidence type="ECO:0000313" key="7">
    <source>
        <dbReference type="Proteomes" id="UP000005481"/>
    </source>
</evidence>
<evidence type="ECO:0000259" key="4">
    <source>
        <dbReference type="PROSITE" id="PS50042"/>
    </source>
</evidence>
<evidence type="ECO:0000256" key="1">
    <source>
        <dbReference type="ARBA" id="ARBA00023015"/>
    </source>
</evidence>
<keyword evidence="1" id="KW-0805">Transcription regulation</keyword>
<keyword evidence="2" id="KW-0238">DNA-binding</keyword>
<dbReference type="InterPro" id="IPR012318">
    <property type="entry name" value="HTH_CRP"/>
</dbReference>
<dbReference type="PROSITE" id="PS50042">
    <property type="entry name" value="CNMP_BINDING_3"/>
    <property type="match status" value="1"/>
</dbReference>
<dbReference type="SUPFAM" id="SSF51206">
    <property type="entry name" value="cAMP-binding domain-like"/>
    <property type="match status" value="1"/>
</dbReference>
<evidence type="ECO:0000259" key="5">
    <source>
        <dbReference type="PROSITE" id="PS51063"/>
    </source>
</evidence>
<comment type="caution">
    <text evidence="6">The sequence shown here is derived from an EMBL/GenBank/DDBJ whole genome shotgun (WGS) entry which is preliminary data.</text>
</comment>
<dbReference type="GO" id="GO:0003677">
    <property type="term" value="F:DNA binding"/>
    <property type="evidence" value="ECO:0007669"/>
    <property type="project" value="UniProtKB-KW"/>
</dbReference>
<evidence type="ECO:0000256" key="3">
    <source>
        <dbReference type="ARBA" id="ARBA00023163"/>
    </source>
</evidence>
<feature type="domain" description="HTH crp-type" evidence="5">
    <location>
        <begin position="139"/>
        <end position="203"/>
    </location>
</feature>
<dbReference type="SUPFAM" id="SSF46785">
    <property type="entry name" value="Winged helix' DNA-binding domain"/>
    <property type="match status" value="1"/>
</dbReference>
<evidence type="ECO:0000256" key="2">
    <source>
        <dbReference type="ARBA" id="ARBA00023125"/>
    </source>
</evidence>
<dbReference type="InterPro" id="IPR014710">
    <property type="entry name" value="RmlC-like_jellyroll"/>
</dbReference>
<dbReference type="Pfam" id="PF00027">
    <property type="entry name" value="cNMP_binding"/>
    <property type="match status" value="1"/>
</dbReference>
<dbReference type="HOGENOM" id="CLU_075053_3_2_9"/>
<dbReference type="EMBL" id="AGCJ01000027">
    <property type="protein sequence ID" value="EHM41746.1"/>
    <property type="molecule type" value="Genomic_DNA"/>
</dbReference>
<gene>
    <name evidence="6" type="ORF">HMPREF0080_00810</name>
</gene>
<organism evidence="6 7">
    <name type="scientific">Anaeroglobus geminatus F0357</name>
    <dbReference type="NCBI Taxonomy" id="861450"/>
    <lineage>
        <taxon>Bacteria</taxon>
        <taxon>Bacillati</taxon>
        <taxon>Bacillota</taxon>
        <taxon>Negativicutes</taxon>
        <taxon>Veillonellales</taxon>
        <taxon>Veillonellaceae</taxon>
        <taxon>Anaeroglobus</taxon>
    </lineage>
</organism>
<dbReference type="SMART" id="SM00419">
    <property type="entry name" value="HTH_CRP"/>
    <property type="match status" value="1"/>
</dbReference>
<dbReference type="Pfam" id="PF13545">
    <property type="entry name" value="HTH_Crp_2"/>
    <property type="match status" value="1"/>
</dbReference>
<reference evidence="6 7" key="1">
    <citation type="submission" date="2011-08" db="EMBL/GenBank/DDBJ databases">
        <authorList>
            <person name="Weinstock G."/>
            <person name="Sodergren E."/>
            <person name="Clifton S."/>
            <person name="Fulton L."/>
            <person name="Fulton B."/>
            <person name="Courtney L."/>
            <person name="Fronick C."/>
            <person name="Harrison M."/>
            <person name="Strong C."/>
            <person name="Farmer C."/>
            <person name="Delahaunty K."/>
            <person name="Markovic C."/>
            <person name="Hall O."/>
            <person name="Minx P."/>
            <person name="Tomlinson C."/>
            <person name="Mitreva M."/>
            <person name="Hou S."/>
            <person name="Chen J."/>
            <person name="Wollam A."/>
            <person name="Pepin K.H."/>
            <person name="Johnson M."/>
            <person name="Bhonagiri V."/>
            <person name="Zhang X."/>
            <person name="Suruliraj S."/>
            <person name="Warren W."/>
            <person name="Chinwalla A."/>
            <person name="Mardis E.R."/>
            <person name="Wilson R.K."/>
        </authorList>
    </citation>
    <scope>NUCLEOTIDE SEQUENCE [LARGE SCALE GENOMIC DNA]</scope>
    <source>
        <strain evidence="6 7">F0357</strain>
    </source>
</reference>
<dbReference type="CDD" id="cd00038">
    <property type="entry name" value="CAP_ED"/>
    <property type="match status" value="1"/>
</dbReference>
<dbReference type="AlphaFoldDB" id="G9YGP3"/>
<keyword evidence="3" id="KW-0804">Transcription</keyword>
<dbReference type="RefSeq" id="WP_006789798.1">
    <property type="nucleotide sequence ID" value="NZ_JH417577.1"/>
</dbReference>
<dbReference type="SMART" id="SM00100">
    <property type="entry name" value="cNMP"/>
    <property type="match status" value="1"/>
</dbReference>
<evidence type="ECO:0000313" key="6">
    <source>
        <dbReference type="EMBL" id="EHM41746.1"/>
    </source>
</evidence>
<dbReference type="STRING" id="861450.HMPREF0080_00810"/>
<dbReference type="InterPro" id="IPR036390">
    <property type="entry name" value="WH_DNA-bd_sf"/>
</dbReference>
<dbReference type="GO" id="GO:0006355">
    <property type="term" value="P:regulation of DNA-templated transcription"/>
    <property type="evidence" value="ECO:0007669"/>
    <property type="project" value="InterPro"/>
</dbReference>
<accession>G9YGP3</accession>
<dbReference type="PROSITE" id="PS51063">
    <property type="entry name" value="HTH_CRP_2"/>
    <property type="match status" value="1"/>
</dbReference>
<dbReference type="Gene3D" id="2.60.120.10">
    <property type="entry name" value="Jelly Rolls"/>
    <property type="match status" value="1"/>
</dbReference>
<dbReference type="InterPro" id="IPR000595">
    <property type="entry name" value="cNMP-bd_dom"/>
</dbReference>
<name>G9YGP3_9FIRM</name>
<dbReference type="InterPro" id="IPR018490">
    <property type="entry name" value="cNMP-bd_dom_sf"/>
</dbReference>
<dbReference type="Proteomes" id="UP000005481">
    <property type="component" value="Unassembled WGS sequence"/>
</dbReference>
<keyword evidence="7" id="KW-1185">Reference proteome</keyword>
<sequence length="215" mass="24776">MNTSDFQAVTTKLVEVFKKYGREEKYTDGQIIFIRNEAAKNLYYIESGLIRVYLPYPDGTERTLCYFPGNTIIGEDVFTCPSLRIVCTSSLATTHVYKLSADNLISQATENKELIRGILSFFMYKITLLHSWIFYAQFQRNEEKLACLLYTLSLSNPSIHLSHHQLASVTGMSRITATRILNSFAKKGLISVQYKKTKILNQDKLRYIFKDKGFY</sequence>